<proteinExistence type="predicted"/>
<keyword evidence="1" id="KW-1133">Transmembrane helix</keyword>
<protein>
    <submittedName>
        <fullName evidence="2">Uncharacterized protein</fullName>
    </submittedName>
</protein>
<keyword evidence="1" id="KW-0812">Transmembrane</keyword>
<evidence type="ECO:0000313" key="2">
    <source>
        <dbReference type="EMBL" id="RNL56097.1"/>
    </source>
</evidence>
<dbReference type="Proteomes" id="UP000274046">
    <property type="component" value="Unassembled WGS sequence"/>
</dbReference>
<keyword evidence="3" id="KW-1185">Reference proteome</keyword>
<keyword evidence="1" id="KW-0472">Membrane</keyword>
<feature type="transmembrane region" description="Helical" evidence="1">
    <location>
        <begin position="69"/>
        <end position="88"/>
    </location>
</feature>
<dbReference type="AlphaFoldDB" id="A0A3N0C1J6"/>
<feature type="transmembrane region" description="Helical" evidence="1">
    <location>
        <begin position="44"/>
        <end position="63"/>
    </location>
</feature>
<evidence type="ECO:0000313" key="3">
    <source>
        <dbReference type="Proteomes" id="UP000274046"/>
    </source>
</evidence>
<comment type="caution">
    <text evidence="2">The sequence shown here is derived from an EMBL/GenBank/DDBJ whole genome shotgun (WGS) entry which is preliminary data.</text>
</comment>
<gene>
    <name evidence="2" type="ORF">D7004_02415</name>
</gene>
<sequence>MQMDSFSLALSFIAIIYWLYLLDPLRMKPPFRLYKALLNDKKTLVIHIVISLVLAAIAIISIMNAGQDLFSFVPILFISLIFVVNNISKKINLRDFHLILRGEKTHNNWFDILASIIVIALPFMINSGIFVALKPN</sequence>
<accession>A0A3N0C1J6</accession>
<organism evidence="2 3">
    <name type="scientific">Pedobacter jejuensis</name>
    <dbReference type="NCBI Taxonomy" id="1268550"/>
    <lineage>
        <taxon>Bacteria</taxon>
        <taxon>Pseudomonadati</taxon>
        <taxon>Bacteroidota</taxon>
        <taxon>Sphingobacteriia</taxon>
        <taxon>Sphingobacteriales</taxon>
        <taxon>Sphingobacteriaceae</taxon>
        <taxon>Pedobacter</taxon>
    </lineage>
</organism>
<dbReference type="EMBL" id="RBEE01000003">
    <property type="protein sequence ID" value="RNL56097.1"/>
    <property type="molecule type" value="Genomic_DNA"/>
</dbReference>
<feature type="transmembrane region" description="Helical" evidence="1">
    <location>
        <begin position="109"/>
        <end position="133"/>
    </location>
</feature>
<reference evidence="2 3" key="1">
    <citation type="submission" date="2018-10" db="EMBL/GenBank/DDBJ databases">
        <title>Genome sequencing of Pedobacter jejuensis TNB23.</title>
        <authorList>
            <person name="Cho Y.-J."/>
            <person name="Cho A."/>
            <person name="Kim O.-S."/>
        </authorList>
    </citation>
    <scope>NUCLEOTIDE SEQUENCE [LARGE SCALE GENOMIC DNA]</scope>
    <source>
        <strain evidence="2 3">TNB23</strain>
    </source>
</reference>
<feature type="transmembrane region" description="Helical" evidence="1">
    <location>
        <begin position="6"/>
        <end position="23"/>
    </location>
</feature>
<name>A0A3N0C1J6_9SPHI</name>
<evidence type="ECO:0000256" key="1">
    <source>
        <dbReference type="SAM" id="Phobius"/>
    </source>
</evidence>